<dbReference type="Gene3D" id="1.20.1530.20">
    <property type="match status" value="1"/>
</dbReference>
<dbReference type="PANTHER" id="PTHR32507:SF8">
    <property type="entry name" value="CNH1P"/>
    <property type="match status" value="1"/>
</dbReference>
<dbReference type="GO" id="GO:0015297">
    <property type="term" value="F:antiporter activity"/>
    <property type="evidence" value="ECO:0007669"/>
    <property type="project" value="UniProtKB-KW"/>
</dbReference>
<keyword evidence="3" id="KW-0050">Antiport</keyword>
<keyword evidence="8 9" id="KW-0472">Membrane</keyword>
<gene>
    <name evidence="11" type="ORF">FR932_10285</name>
</gene>
<dbReference type="Pfam" id="PF00999">
    <property type="entry name" value="Na_H_Exchanger"/>
    <property type="match status" value="1"/>
</dbReference>
<feature type="transmembrane region" description="Helical" evidence="9">
    <location>
        <begin position="306"/>
        <end position="327"/>
    </location>
</feature>
<organism evidence="11 12">
    <name type="scientific">Moritella marina ATCC 15381</name>
    <dbReference type="NCBI Taxonomy" id="1202962"/>
    <lineage>
        <taxon>Bacteria</taxon>
        <taxon>Pseudomonadati</taxon>
        <taxon>Pseudomonadota</taxon>
        <taxon>Gammaproteobacteria</taxon>
        <taxon>Alteromonadales</taxon>
        <taxon>Moritellaceae</taxon>
        <taxon>Moritella</taxon>
    </lineage>
</organism>
<keyword evidence="5 9" id="KW-0812">Transmembrane</keyword>
<feature type="domain" description="Cation/H+ exchanger transmembrane" evidence="10">
    <location>
        <begin position="12"/>
        <end position="396"/>
    </location>
</feature>
<dbReference type="EMBL" id="CP044399">
    <property type="protein sequence ID" value="QFI38204.1"/>
    <property type="molecule type" value="Genomic_DNA"/>
</dbReference>
<evidence type="ECO:0000256" key="1">
    <source>
        <dbReference type="ARBA" id="ARBA00004651"/>
    </source>
</evidence>
<feature type="transmembrane region" description="Helical" evidence="9">
    <location>
        <begin position="58"/>
        <end position="80"/>
    </location>
</feature>
<evidence type="ECO:0000256" key="5">
    <source>
        <dbReference type="ARBA" id="ARBA00022692"/>
    </source>
</evidence>
<dbReference type="RefSeq" id="WP_019440530.1">
    <property type="nucleotide sequence ID" value="NZ_ALOE01000009.1"/>
</dbReference>
<keyword evidence="4" id="KW-1003">Cell membrane</keyword>
<feature type="transmembrane region" description="Helical" evidence="9">
    <location>
        <begin position="187"/>
        <end position="209"/>
    </location>
</feature>
<feature type="transmembrane region" description="Helical" evidence="9">
    <location>
        <begin position="339"/>
        <end position="360"/>
    </location>
</feature>
<keyword evidence="7" id="KW-0406">Ion transport</keyword>
<dbReference type="AlphaFoldDB" id="A0A5J6WL92"/>
<dbReference type="KEGG" id="mmaa:FR932_10285"/>
<keyword evidence="2" id="KW-0813">Transport</keyword>
<evidence type="ECO:0000256" key="2">
    <source>
        <dbReference type="ARBA" id="ARBA00022448"/>
    </source>
</evidence>
<feature type="transmembrane region" description="Helical" evidence="9">
    <location>
        <begin position="92"/>
        <end position="113"/>
    </location>
</feature>
<proteinExistence type="predicted"/>
<dbReference type="InterPro" id="IPR038770">
    <property type="entry name" value="Na+/solute_symporter_sf"/>
</dbReference>
<feature type="transmembrane region" description="Helical" evidence="9">
    <location>
        <begin position="6"/>
        <end position="21"/>
    </location>
</feature>
<protein>
    <submittedName>
        <fullName evidence="11">Sodium:proton exchanger</fullName>
    </submittedName>
</protein>
<dbReference type="PANTHER" id="PTHR32507">
    <property type="entry name" value="NA(+)/H(+) ANTIPORTER 1"/>
    <property type="match status" value="1"/>
</dbReference>
<dbReference type="OrthoDB" id="9810860at2"/>
<evidence type="ECO:0000256" key="8">
    <source>
        <dbReference type="ARBA" id="ARBA00023136"/>
    </source>
</evidence>
<evidence type="ECO:0000259" key="10">
    <source>
        <dbReference type="Pfam" id="PF00999"/>
    </source>
</evidence>
<dbReference type="GO" id="GO:0005886">
    <property type="term" value="C:plasma membrane"/>
    <property type="evidence" value="ECO:0007669"/>
    <property type="project" value="UniProtKB-SubCell"/>
</dbReference>
<evidence type="ECO:0000256" key="6">
    <source>
        <dbReference type="ARBA" id="ARBA00022989"/>
    </source>
</evidence>
<name>A0A5J6WL92_MORMI</name>
<feature type="transmembrane region" description="Helical" evidence="9">
    <location>
        <begin position="163"/>
        <end position="180"/>
    </location>
</feature>
<evidence type="ECO:0000256" key="3">
    <source>
        <dbReference type="ARBA" id="ARBA00022449"/>
    </source>
</evidence>
<reference evidence="11 12" key="1">
    <citation type="submission" date="2019-09" db="EMBL/GenBank/DDBJ databases">
        <title>Hybrid Assembly of the complete Genome of the Deep-Sea Bacterium Moritella marina from long Nanopore and Illumina reads.</title>
        <authorList>
            <person name="Magin S."/>
            <person name="Georgoulis A."/>
            <person name="Papadimitriou K."/>
            <person name="Iliakis G."/>
            <person name="Vorgias C.E."/>
        </authorList>
    </citation>
    <scope>NUCLEOTIDE SEQUENCE [LARGE SCALE GENOMIC DNA]</scope>
    <source>
        <strain evidence="11 12">MP-1</strain>
    </source>
</reference>
<keyword evidence="6 9" id="KW-1133">Transmembrane helix</keyword>
<dbReference type="GO" id="GO:1902600">
    <property type="term" value="P:proton transmembrane transport"/>
    <property type="evidence" value="ECO:0007669"/>
    <property type="project" value="InterPro"/>
</dbReference>
<keyword evidence="12" id="KW-1185">Reference proteome</keyword>
<sequence length="407" mass="44406">MDEHVVILIIALIVLFYGFISKKLAQYGISGPMVFTVLGLICSPFGLNITAVEIDAEFVTVLVEIALVLVLFSDAALLDLQLLRRSWQIPARLLFIGLPLTIIAGTAAAVWLFPEQPLTYMILLALLLTPTDAALGKAVVTDPKVAKTIRSSINVESGLNDGIVFPVILTVVALITSGMAKSENFDWVWYVAEQIVFGMLVGGIVGYLGAKLLNKAIQHHWIEESYQNLIPIALAILAFYLAEELLGNGFIAAFFAGLYIGNTSQQARVHIEEFAESEGELFILISFFLFGLAFVPLTLHDISLNVVIYALLSLTVLRMLPVIISLVGTKLDMASRVFIAWFGPRGIASILYVLIVAHEVGDMDDHNGGFEIVYAIVTLTILMSIFAHGLSAQPFANLYSKKPHAVE</sequence>
<evidence type="ECO:0000313" key="12">
    <source>
        <dbReference type="Proteomes" id="UP000327424"/>
    </source>
</evidence>
<evidence type="ECO:0000313" key="11">
    <source>
        <dbReference type="EMBL" id="QFI38204.1"/>
    </source>
</evidence>
<comment type="subcellular location">
    <subcellularLocation>
        <location evidence="1">Cell membrane</location>
        <topology evidence="1">Multi-pass membrane protein</topology>
    </subcellularLocation>
</comment>
<evidence type="ECO:0000256" key="9">
    <source>
        <dbReference type="SAM" id="Phobius"/>
    </source>
</evidence>
<feature type="transmembrane region" description="Helical" evidence="9">
    <location>
        <begin position="33"/>
        <end position="52"/>
    </location>
</feature>
<accession>A0A5J6WL92</accession>
<feature type="transmembrane region" description="Helical" evidence="9">
    <location>
        <begin position="229"/>
        <end position="260"/>
    </location>
</feature>
<dbReference type="Proteomes" id="UP000327424">
    <property type="component" value="Chromosome"/>
</dbReference>
<dbReference type="InterPro" id="IPR006153">
    <property type="entry name" value="Cation/H_exchanger_TM"/>
</dbReference>
<feature type="transmembrane region" description="Helical" evidence="9">
    <location>
        <begin position="281"/>
        <end position="300"/>
    </location>
</feature>
<evidence type="ECO:0000256" key="4">
    <source>
        <dbReference type="ARBA" id="ARBA00022475"/>
    </source>
</evidence>
<feature type="transmembrane region" description="Helical" evidence="9">
    <location>
        <begin position="372"/>
        <end position="392"/>
    </location>
</feature>
<evidence type="ECO:0000256" key="7">
    <source>
        <dbReference type="ARBA" id="ARBA00023065"/>
    </source>
</evidence>